<feature type="compositionally biased region" description="Polar residues" evidence="1">
    <location>
        <begin position="145"/>
        <end position="160"/>
    </location>
</feature>
<dbReference type="GO" id="GO:0034087">
    <property type="term" value="P:establishment of mitotic sister chromatid cohesion"/>
    <property type="evidence" value="ECO:0007669"/>
    <property type="project" value="TreeGrafter"/>
</dbReference>
<dbReference type="InterPro" id="IPR033031">
    <property type="entry name" value="Scc2/Nipped-B"/>
</dbReference>
<dbReference type="AlphaFoldDB" id="A0A8S9NPI9"/>
<feature type="region of interest" description="Disordered" evidence="1">
    <location>
        <begin position="100"/>
        <end position="160"/>
    </location>
</feature>
<protein>
    <submittedName>
        <fullName evidence="3">Uncharacterized protein</fullName>
    </submittedName>
</protein>
<evidence type="ECO:0000313" key="4">
    <source>
        <dbReference type="Proteomes" id="UP000712600"/>
    </source>
</evidence>
<dbReference type="GO" id="GO:0090694">
    <property type="term" value="C:Scc2-Scc4 cohesin loading complex"/>
    <property type="evidence" value="ECO:0007669"/>
    <property type="project" value="TreeGrafter"/>
</dbReference>
<dbReference type="GO" id="GO:0003682">
    <property type="term" value="F:chromatin binding"/>
    <property type="evidence" value="ECO:0007669"/>
    <property type="project" value="TreeGrafter"/>
</dbReference>
<dbReference type="EMBL" id="QGKX02001621">
    <property type="protein sequence ID" value="KAF3503478.1"/>
    <property type="molecule type" value="Genomic_DNA"/>
</dbReference>
<dbReference type="GO" id="GO:1990414">
    <property type="term" value="P:replication-born double-strand break repair via sister chromatid exchange"/>
    <property type="evidence" value="ECO:0007669"/>
    <property type="project" value="TreeGrafter"/>
</dbReference>
<comment type="caution">
    <text evidence="3">The sequence shown here is derived from an EMBL/GenBank/DDBJ whole genome shotgun (WGS) entry which is preliminary data.</text>
</comment>
<organism evidence="3 4">
    <name type="scientific">Brassica cretica</name>
    <name type="common">Mustard</name>
    <dbReference type="NCBI Taxonomy" id="69181"/>
    <lineage>
        <taxon>Eukaryota</taxon>
        <taxon>Viridiplantae</taxon>
        <taxon>Streptophyta</taxon>
        <taxon>Embryophyta</taxon>
        <taxon>Tracheophyta</taxon>
        <taxon>Spermatophyta</taxon>
        <taxon>Magnoliopsida</taxon>
        <taxon>eudicotyledons</taxon>
        <taxon>Gunneridae</taxon>
        <taxon>Pentapetalae</taxon>
        <taxon>rosids</taxon>
        <taxon>malvids</taxon>
        <taxon>Brassicales</taxon>
        <taxon>Brassicaceae</taxon>
        <taxon>Brassiceae</taxon>
        <taxon>Brassica</taxon>
    </lineage>
</organism>
<sequence>MAVSLLVLFQVDCLSAIALQLLLKLKRYLKVTYSLNDDRCQAYSPTEPLKPGDPLSKQNIAFDLSETRTDLPSTYQDLVLRYQEFKNAMREDTLDYTIYSSNVKRKRPMPRKSSRSAKKAVAYNEDDDDDDDGDRGWNGGGSSGMTSRRLNYSTRNSNRR</sequence>
<reference evidence="3" key="1">
    <citation type="submission" date="2019-12" db="EMBL/GenBank/DDBJ databases">
        <title>Genome sequencing and annotation of Brassica cretica.</title>
        <authorList>
            <person name="Studholme D.J."/>
            <person name="Sarris P."/>
        </authorList>
    </citation>
    <scope>NUCLEOTIDE SEQUENCE</scope>
    <source>
        <strain evidence="3">PFS-109/04</strain>
        <tissue evidence="3">Leaf</tissue>
    </source>
</reference>
<evidence type="ECO:0000313" key="3">
    <source>
        <dbReference type="EMBL" id="KAF3503478.1"/>
    </source>
</evidence>
<dbReference type="PANTHER" id="PTHR21704:SF18">
    <property type="entry name" value="NIPPED-B-LIKE PROTEIN"/>
    <property type="match status" value="1"/>
</dbReference>
<dbReference type="Proteomes" id="UP000712600">
    <property type="component" value="Unassembled WGS sequence"/>
</dbReference>
<keyword evidence="2" id="KW-0732">Signal</keyword>
<gene>
    <name evidence="3" type="ORF">F2Q69_00044804</name>
</gene>
<feature type="chain" id="PRO_5035717884" evidence="2">
    <location>
        <begin position="17"/>
        <end position="160"/>
    </location>
</feature>
<proteinExistence type="predicted"/>
<dbReference type="GO" id="GO:0010468">
    <property type="term" value="P:regulation of gene expression"/>
    <property type="evidence" value="ECO:0007669"/>
    <property type="project" value="InterPro"/>
</dbReference>
<dbReference type="PANTHER" id="PTHR21704">
    <property type="entry name" value="NIPPED-B-LIKE PROTEIN DELANGIN SCC2-RELATED"/>
    <property type="match status" value="1"/>
</dbReference>
<evidence type="ECO:0000256" key="2">
    <source>
        <dbReference type="SAM" id="SignalP"/>
    </source>
</evidence>
<name>A0A8S9NPI9_BRACR</name>
<feature type="signal peptide" evidence="2">
    <location>
        <begin position="1"/>
        <end position="16"/>
    </location>
</feature>
<dbReference type="GO" id="GO:0061775">
    <property type="term" value="F:cohesin loader activity"/>
    <property type="evidence" value="ECO:0007669"/>
    <property type="project" value="InterPro"/>
</dbReference>
<dbReference type="GO" id="GO:0071169">
    <property type="term" value="P:establishment of protein localization to chromatin"/>
    <property type="evidence" value="ECO:0007669"/>
    <property type="project" value="TreeGrafter"/>
</dbReference>
<feature type="compositionally biased region" description="Basic residues" evidence="1">
    <location>
        <begin position="103"/>
        <end position="118"/>
    </location>
</feature>
<feature type="compositionally biased region" description="Acidic residues" evidence="1">
    <location>
        <begin position="124"/>
        <end position="133"/>
    </location>
</feature>
<evidence type="ECO:0000256" key="1">
    <source>
        <dbReference type="SAM" id="MobiDB-lite"/>
    </source>
</evidence>
<accession>A0A8S9NPI9</accession>
<dbReference type="GO" id="GO:0140588">
    <property type="term" value="P:chromatin looping"/>
    <property type="evidence" value="ECO:0007669"/>
    <property type="project" value="InterPro"/>
</dbReference>